<feature type="compositionally biased region" description="Basic and acidic residues" evidence="1">
    <location>
        <begin position="634"/>
        <end position="654"/>
    </location>
</feature>
<name>A0A6I9T1I1_SESIN</name>
<keyword evidence="2" id="KW-1185">Reference proteome</keyword>
<feature type="region of interest" description="Disordered" evidence="1">
    <location>
        <begin position="1067"/>
        <end position="1116"/>
    </location>
</feature>
<organism evidence="2 3">
    <name type="scientific">Sesamum indicum</name>
    <name type="common">Oriental sesame</name>
    <name type="synonym">Sesamum orientale</name>
    <dbReference type="NCBI Taxonomy" id="4182"/>
    <lineage>
        <taxon>Eukaryota</taxon>
        <taxon>Viridiplantae</taxon>
        <taxon>Streptophyta</taxon>
        <taxon>Embryophyta</taxon>
        <taxon>Tracheophyta</taxon>
        <taxon>Spermatophyta</taxon>
        <taxon>Magnoliopsida</taxon>
        <taxon>eudicotyledons</taxon>
        <taxon>Gunneridae</taxon>
        <taxon>Pentapetalae</taxon>
        <taxon>asterids</taxon>
        <taxon>lamiids</taxon>
        <taxon>Lamiales</taxon>
        <taxon>Pedaliaceae</taxon>
        <taxon>Sesamum</taxon>
    </lineage>
</organism>
<proteinExistence type="predicted"/>
<feature type="compositionally biased region" description="Basic and acidic residues" evidence="1">
    <location>
        <begin position="1181"/>
        <end position="1192"/>
    </location>
</feature>
<dbReference type="RefSeq" id="XP_011076689.1">
    <property type="nucleotide sequence ID" value="XM_011078387.2"/>
</dbReference>
<dbReference type="GeneID" id="105160884"/>
<feature type="compositionally biased region" description="Acidic residues" evidence="1">
    <location>
        <begin position="624"/>
        <end position="633"/>
    </location>
</feature>
<dbReference type="FunCoup" id="A0A6I9T1I1">
    <property type="interactions" value="942"/>
</dbReference>
<dbReference type="Proteomes" id="UP000504604">
    <property type="component" value="Linkage group LG4"/>
</dbReference>
<feature type="compositionally biased region" description="Polar residues" evidence="1">
    <location>
        <begin position="100"/>
        <end position="113"/>
    </location>
</feature>
<feature type="region of interest" description="Disordered" evidence="1">
    <location>
        <begin position="740"/>
        <end position="779"/>
    </location>
</feature>
<feature type="region of interest" description="Disordered" evidence="1">
    <location>
        <begin position="1129"/>
        <end position="1208"/>
    </location>
</feature>
<dbReference type="PANTHER" id="PTHR34536">
    <property type="entry name" value="DENTIN SIALOPHOSPHOPROTEIN-LIKE PROTEIN"/>
    <property type="match status" value="1"/>
</dbReference>
<dbReference type="PANTHER" id="PTHR34536:SF4">
    <property type="entry name" value="BTZ DOMAIN-CONTAINING PROTEIN"/>
    <property type="match status" value="1"/>
</dbReference>
<reference evidence="3" key="1">
    <citation type="submission" date="2025-08" db="UniProtKB">
        <authorList>
            <consortium name="RefSeq"/>
        </authorList>
    </citation>
    <scope>IDENTIFICATION</scope>
</reference>
<feature type="compositionally biased region" description="Polar residues" evidence="1">
    <location>
        <begin position="77"/>
        <end position="90"/>
    </location>
</feature>
<feature type="compositionally biased region" description="Basic and acidic residues" evidence="1">
    <location>
        <begin position="1144"/>
        <end position="1159"/>
    </location>
</feature>
<evidence type="ECO:0000313" key="3">
    <source>
        <dbReference type="RefSeq" id="XP_011076689.1"/>
    </source>
</evidence>
<feature type="compositionally biased region" description="Basic and acidic residues" evidence="1">
    <location>
        <begin position="586"/>
        <end position="602"/>
    </location>
</feature>
<dbReference type="InParanoid" id="A0A6I9T1I1"/>
<feature type="region of interest" description="Disordered" evidence="1">
    <location>
        <begin position="1"/>
        <end position="135"/>
    </location>
</feature>
<feature type="compositionally biased region" description="Basic and acidic residues" evidence="1">
    <location>
        <begin position="743"/>
        <end position="761"/>
    </location>
</feature>
<accession>A0A6I9T1I1</accession>
<dbReference type="KEGG" id="sind:105160884"/>
<feature type="compositionally biased region" description="Basic residues" evidence="1">
    <location>
        <begin position="1067"/>
        <end position="1084"/>
    </location>
</feature>
<feature type="compositionally biased region" description="Polar residues" evidence="1">
    <location>
        <begin position="1163"/>
        <end position="1173"/>
    </location>
</feature>
<gene>
    <name evidence="3" type="primary">LOC105160884</name>
</gene>
<dbReference type="OrthoDB" id="758862at2759"/>
<evidence type="ECO:0000313" key="2">
    <source>
        <dbReference type="Proteomes" id="UP000504604"/>
    </source>
</evidence>
<feature type="compositionally biased region" description="Basic and acidic residues" evidence="1">
    <location>
        <begin position="47"/>
        <end position="58"/>
    </location>
</feature>
<feature type="region of interest" description="Disordered" evidence="1">
    <location>
        <begin position="577"/>
        <end position="654"/>
    </location>
</feature>
<sequence length="1323" mass="146719">MPIPGNAEPGGVSGQHQVQQHQSISFSGAIPIKKRRFPIIRPASPSPEEKASKSEDNNSKNTQDSNIRDEGLPLSEHTASPDSSDASKTPASIVKKEEVTPTNLELGQANVETFASKPREAKPSASLGPVGDLRNTTDILSCEKSAVPEVPESHMGCQKTNVKQETASEQIEGARTSSMNVELSLGPKDPPDVSKNQSGAICHKSEKSDPSLLSLALTGQKLVLHDKKDSTFDSVSGRVSANRSNWDLNTTMDAWEGSTNSDAFAQRLVDIGGVSRTNKCHDSTSSLTTAGIVGLSLNKGKCVLYDHRSNSSSAAIQPSQQCKTSDPLDQQAATDDSLGLGLALSYRNSDTSREHSALSDQVVSINVSPKVSLQHVQLSAKNVNRPVKSEPVDDNSKRDCSIGSCSSSNIGLARFISIKRELVSNHSRETVLSSSIGPEKLVDHISIKSEEGNQDSCKSKDAMLPKSVARVMQQQESCASSALPVPLMPQNSCPSRLPTCSELTTAGNFSNQSEHSFHSKELHDQSDIADEHMAAVVSRPFSQDDKQLKPCKVGNPNVEDSEKCKQDLVNEHNLEVEEYSEVTANDEEKRNMSAEMHEKDSIGSDCESQGNHAADASTDIGENICEEDEEYEDGEVREPLQHSAEEDPIVEGKKSEDLELAGCDSSNTQPFVLSGDQNLPVCDLEGKEVVKENFDETYSDSIKDCGSISYEPNSEDNSLQKLSDKVLEVGVDKKRSVSVTPEKPLDISGRKDVTEGPEKEVSGCGPTTGSHGTDIELGDEVTDKNVKEICSGENDSTLSKVEASLNDHDAAKDSNNTGNKSRIINLSRASVVANPCKSRSISNRLLTSRSGKERYPDIDEEIQPRGNRDEIYTGGSNKFAKDRIHDHSLRNSRPNFMLGKGRISGRFGSLRSEWDSDHHFASETYNGPSDYRVVRRKHGSSISDVELECNDYGVAQDGPPLGSNRRKAMNDEFPSLRRTSLRRVSPGERDSPVTRGMHMLRRIPRNMSPSRCTVEDGPDLIGPRHGDKYLRHISDDVIDPVYSRSQTLYDELDGQLIRGNRNFSTLHRKGYPRIRSKSPVRSRTRSPGPWSSPRRRSPNGLAELSQHRSPALYRMGRMRSPERSCFREEMVARRRGSPSYVARHPNDLRDVDSGREHVLHPRSANSNRRTSPSRVFPRSARRGDALDSREVGDSDEYINGPSHSNKFHELRGDGSIDERRKFIERRGPLRPFRPTYNSENDNFRFHLNDGPRPYRFCSDADTEFIERNNMREREFDGRIKHQPLVVSRRIRNIEEQQDGDYRHVERVWHDDGFADARMKRRRF</sequence>
<protein>
    <submittedName>
        <fullName evidence="3">Uncharacterized protein LOC105160884</fullName>
    </submittedName>
</protein>
<evidence type="ECO:0000256" key="1">
    <source>
        <dbReference type="SAM" id="MobiDB-lite"/>
    </source>
</evidence>
<feature type="compositionally biased region" description="Low complexity" evidence="1">
    <location>
        <begin position="14"/>
        <end position="23"/>
    </location>
</feature>